<dbReference type="CDD" id="cd01347">
    <property type="entry name" value="ligand_gated_channel"/>
    <property type="match status" value="1"/>
</dbReference>
<dbReference type="InterPro" id="IPR000531">
    <property type="entry name" value="Beta-barrel_TonB"/>
</dbReference>
<dbReference type="InterPro" id="IPR012910">
    <property type="entry name" value="Plug_dom"/>
</dbReference>
<feature type="domain" description="TonB-dependent receptor plug" evidence="13">
    <location>
        <begin position="39"/>
        <end position="140"/>
    </location>
</feature>
<organism evidence="14">
    <name type="scientific">uncultured Desulfobacterium sp</name>
    <dbReference type="NCBI Taxonomy" id="201089"/>
    <lineage>
        <taxon>Bacteria</taxon>
        <taxon>Pseudomonadati</taxon>
        <taxon>Thermodesulfobacteriota</taxon>
        <taxon>Desulfobacteria</taxon>
        <taxon>Desulfobacterales</taxon>
        <taxon>Desulfobacteriaceae</taxon>
        <taxon>Desulfobacterium</taxon>
        <taxon>environmental samples</taxon>
    </lineage>
</organism>
<dbReference type="InterPro" id="IPR037066">
    <property type="entry name" value="Plug_dom_sf"/>
</dbReference>
<dbReference type="EMBL" id="FR695877">
    <property type="protein sequence ID" value="CBX30876.1"/>
    <property type="molecule type" value="Genomic_DNA"/>
</dbReference>
<keyword evidence="4 10" id="KW-0812">Transmembrane</keyword>
<dbReference type="PANTHER" id="PTHR30069">
    <property type="entry name" value="TONB-DEPENDENT OUTER MEMBRANE RECEPTOR"/>
    <property type="match status" value="1"/>
</dbReference>
<dbReference type="SUPFAM" id="SSF56935">
    <property type="entry name" value="Porins"/>
    <property type="match status" value="1"/>
</dbReference>
<dbReference type="PANTHER" id="PTHR30069:SF29">
    <property type="entry name" value="HEMOGLOBIN AND HEMOGLOBIN-HAPTOGLOBIN-BINDING PROTEIN 1-RELATED"/>
    <property type="match status" value="1"/>
</dbReference>
<keyword evidence="7 10" id="KW-0472">Membrane</keyword>
<evidence type="ECO:0000256" key="11">
    <source>
        <dbReference type="RuleBase" id="RU003357"/>
    </source>
</evidence>
<keyword evidence="8" id="KW-0675">Receptor</keyword>
<keyword evidence="3 10" id="KW-1134">Transmembrane beta strand</keyword>
<evidence type="ECO:0000256" key="1">
    <source>
        <dbReference type="ARBA" id="ARBA00004571"/>
    </source>
</evidence>
<dbReference type="Pfam" id="PF00593">
    <property type="entry name" value="TonB_dep_Rec_b-barrel"/>
    <property type="match status" value="1"/>
</dbReference>
<evidence type="ECO:0000256" key="3">
    <source>
        <dbReference type="ARBA" id="ARBA00022452"/>
    </source>
</evidence>
<feature type="domain" description="TonB-dependent receptor-like beta-barrel" evidence="12">
    <location>
        <begin position="264"/>
        <end position="636"/>
    </location>
</feature>
<comment type="subcellular location">
    <subcellularLocation>
        <location evidence="1 10">Cell outer membrane</location>
        <topology evidence="1 10">Multi-pass membrane protein</topology>
    </subcellularLocation>
</comment>
<evidence type="ECO:0000256" key="6">
    <source>
        <dbReference type="ARBA" id="ARBA00023077"/>
    </source>
</evidence>
<dbReference type="GO" id="GO:0015344">
    <property type="term" value="F:siderophore uptake transmembrane transporter activity"/>
    <property type="evidence" value="ECO:0007669"/>
    <property type="project" value="TreeGrafter"/>
</dbReference>
<evidence type="ECO:0000256" key="9">
    <source>
        <dbReference type="ARBA" id="ARBA00023237"/>
    </source>
</evidence>
<sequence>MAFIVIMVTNLKAEEKTQTTNVFTLGEIEVKDSSEVSKNITVEKLYSDEIRDFGRNNVAQALNLLPGVTMSQTGARNEQTIFVRGFDIRRVPLFLDGIPIYVPYDGYPDFGRFTTYDVSEIVVSKGFTSVLYGPNTEGGAINMVSRRPQKAFEGDAGAGYGTGGTYNGYINLGSNQKTWYLQGGASYINSDYFVLSDDFDPSKALYKTENGGKRDNSYYHDGKYNLKLGFTPAEGHEYALSYIEQHGVKGNPVYTGYDSSVTPRYWIWPYWDKKSWYLTTNTPLGKDFYLKTRLYYDKYKNSLWSYDDATYSTMKKKSSFASDYDDHSRGFSVEAGTTLIPINNIKAAFHYKQDYHKEHNIPAPYQNFKDDIMSVGLEDTVQITDKLYSILGISYDSIKTIEAEDSFNSTTGTFGYYPKGSAHAVNPQIGFLHNLTDSAKIYATVADKSRLPTIKDKYSYRMGTALPNPDLKSEKSTNYEIGYQDTFLKKIAVKTDLFYADVTDMILLVKVPDPSNPGKTINQNQNISNVKRTGAELEITVPVMDKLESGFNYSYIFNDNRTNRDKITDVPRNKLFAYVRYMPLTQLSLLGDIEYNSDRFSSTDGVERVGSFAVTNFRATYEIIKGVKIEGGVLNIFDRNYALSEGYPMAGRSYFANMRYSF</sequence>
<dbReference type="AlphaFoldDB" id="E1YL93"/>
<reference evidence="14" key="1">
    <citation type="journal article" date="2011" name="Environ. Microbiol.">
        <title>Genomic insights into the metabolic potential of the polycyclic aromatic hydrocarbon degrading sulfate-reducing Deltaproteobacterium N47.</title>
        <authorList>
            <person name="Bergmann F."/>
            <person name="Selesi D."/>
            <person name="Weinmaier T."/>
            <person name="Tischler P."/>
            <person name="Rattei T."/>
            <person name="Meckenstock R.U."/>
        </authorList>
    </citation>
    <scope>NUCLEOTIDE SEQUENCE</scope>
</reference>
<comment type="similarity">
    <text evidence="10 11">Belongs to the TonB-dependent receptor family.</text>
</comment>
<evidence type="ECO:0008006" key="15">
    <source>
        <dbReference type="Google" id="ProtNLM"/>
    </source>
</evidence>
<dbReference type="InterPro" id="IPR039426">
    <property type="entry name" value="TonB-dep_rcpt-like"/>
</dbReference>
<evidence type="ECO:0000256" key="10">
    <source>
        <dbReference type="PROSITE-ProRule" id="PRU01360"/>
    </source>
</evidence>
<evidence type="ECO:0000256" key="4">
    <source>
        <dbReference type="ARBA" id="ARBA00022692"/>
    </source>
</evidence>
<protein>
    <recommendedName>
        <fullName evidence="15">TonB-dependent receptor</fullName>
    </recommendedName>
</protein>
<dbReference type="GO" id="GO:0009279">
    <property type="term" value="C:cell outer membrane"/>
    <property type="evidence" value="ECO:0007669"/>
    <property type="project" value="UniProtKB-SubCell"/>
</dbReference>
<evidence type="ECO:0000256" key="8">
    <source>
        <dbReference type="ARBA" id="ARBA00023170"/>
    </source>
</evidence>
<keyword evidence="9 10" id="KW-0998">Cell outer membrane</keyword>
<evidence type="ECO:0000256" key="2">
    <source>
        <dbReference type="ARBA" id="ARBA00022448"/>
    </source>
</evidence>
<keyword evidence="6 11" id="KW-0798">TonB box</keyword>
<dbReference type="PROSITE" id="PS52016">
    <property type="entry name" value="TONB_DEPENDENT_REC_3"/>
    <property type="match status" value="1"/>
</dbReference>
<dbReference type="Pfam" id="PF07715">
    <property type="entry name" value="Plug"/>
    <property type="match status" value="1"/>
</dbReference>
<proteinExistence type="inferred from homology"/>
<keyword evidence="5" id="KW-0732">Signal</keyword>
<evidence type="ECO:0000259" key="12">
    <source>
        <dbReference type="Pfam" id="PF00593"/>
    </source>
</evidence>
<evidence type="ECO:0000256" key="5">
    <source>
        <dbReference type="ARBA" id="ARBA00022729"/>
    </source>
</evidence>
<dbReference type="GO" id="GO:0044718">
    <property type="term" value="P:siderophore transmembrane transport"/>
    <property type="evidence" value="ECO:0007669"/>
    <property type="project" value="TreeGrafter"/>
</dbReference>
<evidence type="ECO:0000259" key="13">
    <source>
        <dbReference type="Pfam" id="PF07715"/>
    </source>
</evidence>
<keyword evidence="2 10" id="KW-0813">Transport</keyword>
<dbReference type="InterPro" id="IPR036942">
    <property type="entry name" value="Beta-barrel_TonB_sf"/>
</dbReference>
<evidence type="ECO:0000313" key="14">
    <source>
        <dbReference type="EMBL" id="CBX30876.1"/>
    </source>
</evidence>
<gene>
    <name evidence="14" type="ORF">N47_E43880</name>
</gene>
<dbReference type="Gene3D" id="2.40.170.20">
    <property type="entry name" value="TonB-dependent receptor, beta-barrel domain"/>
    <property type="match status" value="1"/>
</dbReference>
<name>E1YL93_9BACT</name>
<evidence type="ECO:0000256" key="7">
    <source>
        <dbReference type="ARBA" id="ARBA00023136"/>
    </source>
</evidence>
<accession>E1YL93</accession>
<dbReference type="Gene3D" id="2.170.130.10">
    <property type="entry name" value="TonB-dependent receptor, plug domain"/>
    <property type="match status" value="1"/>
</dbReference>